<dbReference type="AlphaFoldDB" id="A0A7C5Q7X9"/>
<sequence>MSVEVRIVSKTPPGGRCELYARMLFEIVRSHANVYYTLIPADLNPEEVTPPLVLVSGTPVHPEDGVILTPPEVLRALEKAGAELREGSSPPEERLWELYEEFLSGI</sequence>
<name>A0A7C5Q7X9_AQUAO</name>
<evidence type="ECO:0000313" key="1">
    <source>
        <dbReference type="EMBL" id="HHJ63958.1"/>
    </source>
</evidence>
<organism evidence="1">
    <name type="scientific">Aquifex aeolicus</name>
    <dbReference type="NCBI Taxonomy" id="63363"/>
    <lineage>
        <taxon>Bacteria</taxon>
        <taxon>Pseudomonadati</taxon>
        <taxon>Aquificota</taxon>
        <taxon>Aquificia</taxon>
        <taxon>Aquificales</taxon>
        <taxon>Aquificaceae</taxon>
        <taxon>Aquifex</taxon>
    </lineage>
</organism>
<gene>
    <name evidence="1" type="ORF">ENJ61_03535</name>
</gene>
<comment type="caution">
    <text evidence="1">The sequence shown here is derived from an EMBL/GenBank/DDBJ whole genome shotgun (WGS) entry which is preliminary data.</text>
</comment>
<proteinExistence type="predicted"/>
<dbReference type="Proteomes" id="UP000885792">
    <property type="component" value="Unassembled WGS sequence"/>
</dbReference>
<reference evidence="1" key="1">
    <citation type="journal article" date="2020" name="mSystems">
        <title>Genome- and Community-Level Interaction Insights into Carbon Utilization and Element Cycling Functions of Hydrothermarchaeota in Hydrothermal Sediment.</title>
        <authorList>
            <person name="Zhou Z."/>
            <person name="Liu Y."/>
            <person name="Xu W."/>
            <person name="Pan J."/>
            <person name="Luo Z.H."/>
            <person name="Li M."/>
        </authorList>
    </citation>
    <scope>NUCLEOTIDE SEQUENCE [LARGE SCALE GENOMIC DNA]</scope>
    <source>
        <strain evidence="1">HyVt-501</strain>
    </source>
</reference>
<protein>
    <submittedName>
        <fullName evidence="1">Uncharacterized protein</fullName>
    </submittedName>
</protein>
<dbReference type="EMBL" id="DRNB01000132">
    <property type="protein sequence ID" value="HHJ63958.1"/>
    <property type="molecule type" value="Genomic_DNA"/>
</dbReference>
<accession>A0A7C5Q7X9</accession>